<dbReference type="InterPro" id="IPR016195">
    <property type="entry name" value="Pol/histidinol_Pase-like"/>
</dbReference>
<dbReference type="Proteomes" id="UP000034364">
    <property type="component" value="Unassembled WGS sequence"/>
</dbReference>
<dbReference type="InterPro" id="IPR003141">
    <property type="entry name" value="Pol/His_phosphatase_N"/>
</dbReference>
<dbReference type="Gene3D" id="3.20.20.140">
    <property type="entry name" value="Metal-dependent hydrolases"/>
    <property type="match status" value="1"/>
</dbReference>
<dbReference type="InterPro" id="IPR004013">
    <property type="entry name" value="PHP_dom"/>
</dbReference>
<comment type="catalytic activity">
    <reaction evidence="6">
        <text>DNA(n) + a 2'-deoxyribonucleoside 5'-triphosphate = DNA(n+1) + diphosphate</text>
        <dbReference type="Rhea" id="RHEA:22508"/>
        <dbReference type="Rhea" id="RHEA-COMP:17339"/>
        <dbReference type="Rhea" id="RHEA-COMP:17340"/>
        <dbReference type="ChEBI" id="CHEBI:33019"/>
        <dbReference type="ChEBI" id="CHEBI:61560"/>
        <dbReference type="ChEBI" id="CHEBI:173112"/>
        <dbReference type="EC" id="2.7.7.7"/>
    </reaction>
</comment>
<dbReference type="CDD" id="cd04485">
    <property type="entry name" value="DnaE_OBF"/>
    <property type="match status" value="1"/>
</dbReference>
<evidence type="ECO:0000256" key="1">
    <source>
        <dbReference type="ARBA" id="ARBA00012417"/>
    </source>
</evidence>
<dbReference type="Gene3D" id="1.10.150.870">
    <property type="match status" value="1"/>
</dbReference>
<dbReference type="Pfam" id="PF07733">
    <property type="entry name" value="DNA_pol3_alpha"/>
    <property type="match status" value="1"/>
</dbReference>
<evidence type="ECO:0000256" key="4">
    <source>
        <dbReference type="ARBA" id="ARBA00022705"/>
    </source>
</evidence>
<dbReference type="InterPro" id="IPR041931">
    <property type="entry name" value="DNA_pol3_alpha_thumb_dom"/>
</dbReference>
<accession>A0A0G1S3I6</accession>
<evidence type="ECO:0000259" key="7">
    <source>
        <dbReference type="SMART" id="SM00481"/>
    </source>
</evidence>
<reference evidence="8 9" key="1">
    <citation type="journal article" date="2015" name="Nature">
        <title>rRNA introns, odd ribosomes, and small enigmatic genomes across a large radiation of phyla.</title>
        <authorList>
            <person name="Brown C.T."/>
            <person name="Hug L.A."/>
            <person name="Thomas B.C."/>
            <person name="Sharon I."/>
            <person name="Castelle C.J."/>
            <person name="Singh A."/>
            <person name="Wilkins M.J."/>
            <person name="Williams K.H."/>
            <person name="Banfield J.F."/>
        </authorList>
    </citation>
    <scope>NUCLEOTIDE SEQUENCE [LARGE SCALE GENOMIC DNA]</scope>
</reference>
<dbReference type="SUPFAM" id="SSF89550">
    <property type="entry name" value="PHP domain-like"/>
    <property type="match status" value="1"/>
</dbReference>
<dbReference type="PANTHER" id="PTHR32294:SF0">
    <property type="entry name" value="DNA POLYMERASE III SUBUNIT ALPHA"/>
    <property type="match status" value="1"/>
</dbReference>
<dbReference type="EMBL" id="LCNV01000013">
    <property type="protein sequence ID" value="KKU64054.1"/>
    <property type="molecule type" value="Genomic_DNA"/>
</dbReference>
<dbReference type="Gene3D" id="1.10.10.1600">
    <property type="entry name" value="Bacterial DNA polymerase III alpha subunit, thumb domain"/>
    <property type="match status" value="1"/>
</dbReference>
<dbReference type="GO" id="GO:0003887">
    <property type="term" value="F:DNA-directed DNA polymerase activity"/>
    <property type="evidence" value="ECO:0007669"/>
    <property type="project" value="UniProtKB-KW"/>
</dbReference>
<keyword evidence="3" id="KW-0548">Nucleotidyltransferase</keyword>
<dbReference type="NCBIfam" id="TIGR00594">
    <property type="entry name" value="polc"/>
    <property type="match status" value="1"/>
</dbReference>
<name>A0A0G1S3I6_9BACT</name>
<dbReference type="NCBIfam" id="NF004226">
    <property type="entry name" value="PRK05673.1"/>
    <property type="match status" value="1"/>
</dbReference>
<evidence type="ECO:0000256" key="6">
    <source>
        <dbReference type="ARBA" id="ARBA00049244"/>
    </source>
</evidence>
<dbReference type="InterPro" id="IPR011708">
    <property type="entry name" value="DNA_pol3_alpha_NTPase_dom"/>
</dbReference>
<evidence type="ECO:0000256" key="3">
    <source>
        <dbReference type="ARBA" id="ARBA00022695"/>
    </source>
</evidence>
<comment type="caution">
    <text evidence="8">The sequence shown here is derived from an EMBL/GenBank/DDBJ whole genome shotgun (WGS) entry which is preliminary data.</text>
</comment>
<dbReference type="AlphaFoldDB" id="A0A0G1S3I6"/>
<evidence type="ECO:0000313" key="8">
    <source>
        <dbReference type="EMBL" id="KKU64054.1"/>
    </source>
</evidence>
<protein>
    <recommendedName>
        <fullName evidence="1">DNA-directed DNA polymerase</fullName>
        <ecNumber evidence="1">2.7.7.7</ecNumber>
    </recommendedName>
</protein>
<keyword evidence="2" id="KW-0808">Transferase</keyword>
<dbReference type="SMART" id="SM00481">
    <property type="entry name" value="POLIIIAc"/>
    <property type="match status" value="1"/>
</dbReference>
<organism evidence="8 9">
    <name type="scientific">Candidatus Amesbacteria bacterium GW2011_GWA1_47_16</name>
    <dbReference type="NCBI Taxonomy" id="1618353"/>
    <lineage>
        <taxon>Bacteria</taxon>
        <taxon>Candidatus Amesiibacteriota</taxon>
    </lineage>
</organism>
<feature type="domain" description="Polymerase/histidinol phosphatase N-terminal" evidence="7">
    <location>
        <begin position="21"/>
        <end position="94"/>
    </location>
</feature>
<gene>
    <name evidence="8" type="ORF">UX87_C0013G0006</name>
</gene>
<dbReference type="Pfam" id="PF17657">
    <property type="entry name" value="DNA_pol3_finger"/>
    <property type="match status" value="1"/>
</dbReference>
<sequence length="1205" mass="134069">MSYGNCGWSAVNKGQNMPGFIHLHCHSEYSLLDGLSKISRDHSPVNLVTTAKNMDMRSVALTDHGVIYGAIEFYKECKKEKIKPLIGMEGYMVTGDLRNKESRADKENYHLVLIAKNHTGYRNLMKLSTIAHLEGFYYRPRFDKNTLALHSEGLICLSACPKGEIAQIIVSGGVEKAVPAVQWYQEVFGDDYYLEIQRHQFSDYVGSASDSKIKDQLTRMQQTEDAWVKGIISLSRRLGIKLVATNDSHYLQQMDAVAQDVLVCVSTGKNVSDIERMRYVDTPTFHLRSGAEMADIFTDVPDALENTLQVAEKVDLAIELGQWHFPNIDLPENVSAPDHLRRLSLSRLQEKIPGASEELNRRLEFELEVIITKGYAPYFLMMADMVNWCTELGIITNTRGSAAGSLVSYVLGITTVDPVKYGLPFERFLNPYRPKPPDIDLDIADDRREELIANIVEKYGADKVAQICTFGRMLARAAVRDVGRVLGHPYSFPDKIAKLVPMGSQGFPMTLEHALEISPELKILYDSDPAARQLIDLARQIEGNARHSSVHAAGLVVSPTAMTDYTPLQLEPNGSKLITQYEMHACEDVGLVKFDILGIRNLSILGAARDIVEKTRATRIDLGYLPLDDKKTFSMLSRGETMGVFQLGGSGMTKWLRELKPTRIEDIMVMIALFRPGPMANIPEYIARKNRRSPVTYMHPKMEKFLDKSFGILVYQEDVLFTALEMAGYDWGSVDALRGAIGKKKPKEMAQQHEIFVAGCVKHSGMTAAEAEKLWELFVPFQGYGFNKAHAASYGLVSYQSAYLKAHYPVEYMTALLSAESGNTEKVVEAIEECRRMKIKVLPPDINSSDFGFTIELHVKSLDGRAIRFGLSAIKNVGDIAIKLILEARAKGQFLSLTDFILRVDSQKVNRKVLESLIKAGGLDSFGKRSAMLAALDKIREMGTTLSKLKSMGQGSLFGSDEKSDPSDNFPDIPEFEKQQKLTLEKELLGFYLTEHPHAEKLDLLKSKISVSISNLYLEAHSGQSVITGGIIESCRNVVTRTSNQQMCFARITDLGRYVEVVVFPKIFAATSDVWQTDTVVLVSGRLEVRGSSESDDENPDTSRDLSLVVESAVAFTGPDTALPQTNNGNGNSINTSVVTIEIPSSFPSARLVALNQLLQENKGDKPVQLVFYRNGSSKILPLPYGLDWSEQLKNKIDALLKNPS</sequence>
<proteinExistence type="predicted"/>
<evidence type="ECO:0000256" key="2">
    <source>
        <dbReference type="ARBA" id="ARBA00022679"/>
    </source>
</evidence>
<evidence type="ECO:0000256" key="5">
    <source>
        <dbReference type="ARBA" id="ARBA00022932"/>
    </source>
</evidence>
<dbReference type="InterPro" id="IPR004805">
    <property type="entry name" value="DnaE2/DnaE/PolC"/>
</dbReference>
<dbReference type="InterPro" id="IPR040982">
    <property type="entry name" value="DNA_pol3_finger"/>
</dbReference>
<dbReference type="PATRIC" id="fig|1618353.3.peg.523"/>
<dbReference type="PANTHER" id="PTHR32294">
    <property type="entry name" value="DNA POLYMERASE III SUBUNIT ALPHA"/>
    <property type="match status" value="1"/>
</dbReference>
<dbReference type="GO" id="GO:0006260">
    <property type="term" value="P:DNA replication"/>
    <property type="evidence" value="ECO:0007669"/>
    <property type="project" value="UniProtKB-KW"/>
</dbReference>
<evidence type="ECO:0000313" key="9">
    <source>
        <dbReference type="Proteomes" id="UP000034364"/>
    </source>
</evidence>
<dbReference type="EC" id="2.7.7.7" evidence="1"/>
<dbReference type="Pfam" id="PF02811">
    <property type="entry name" value="PHP"/>
    <property type="match status" value="1"/>
</dbReference>
<dbReference type="Pfam" id="PF14579">
    <property type="entry name" value="HHH_6"/>
    <property type="match status" value="1"/>
</dbReference>
<keyword evidence="4" id="KW-0235">DNA replication</keyword>
<dbReference type="CDD" id="cd12113">
    <property type="entry name" value="PHP_PolIIIA_DnaE3"/>
    <property type="match status" value="1"/>
</dbReference>
<keyword evidence="5" id="KW-0239">DNA-directed DNA polymerase</keyword>
<dbReference type="InterPro" id="IPR029460">
    <property type="entry name" value="DNAPol_HHH"/>
</dbReference>
<dbReference type="GO" id="GO:0008408">
    <property type="term" value="F:3'-5' exonuclease activity"/>
    <property type="evidence" value="ECO:0007669"/>
    <property type="project" value="InterPro"/>
</dbReference>